<dbReference type="PANTHER" id="PTHR11011">
    <property type="entry name" value="MALE STERILITY PROTEIN 2-RELATED"/>
    <property type="match status" value="1"/>
</dbReference>
<keyword evidence="2 4" id="KW-0444">Lipid biosynthesis</keyword>
<dbReference type="EMBL" id="JAPWDV010000002">
    <property type="protein sequence ID" value="KAJ6219927.1"/>
    <property type="molecule type" value="Genomic_DNA"/>
</dbReference>
<dbReference type="GO" id="GO:0102965">
    <property type="term" value="F:alcohol-forming long-chain fatty acyl-CoA reductase activity"/>
    <property type="evidence" value="ECO:0007669"/>
    <property type="project" value="UniProtKB-EC"/>
</dbReference>
<evidence type="ECO:0000256" key="3">
    <source>
        <dbReference type="ARBA" id="ARBA00023098"/>
    </source>
</evidence>
<dbReference type="OMA" id="KYISTYY"/>
<feature type="domain" description="Thioester reductase (TE)" evidence="6">
    <location>
        <begin position="25"/>
        <end position="296"/>
    </location>
</feature>
<comment type="similarity">
    <text evidence="1 4">Belongs to the fatty acyl-CoA reductase family.</text>
</comment>
<gene>
    <name evidence="7" type="ORF">RDWZM_005739</name>
</gene>
<reference evidence="7" key="1">
    <citation type="submission" date="2022-12" db="EMBL/GenBank/DDBJ databases">
        <title>Genome assemblies of Blomia tropicalis.</title>
        <authorList>
            <person name="Cui Y."/>
        </authorList>
    </citation>
    <scope>NUCLEOTIDE SEQUENCE</scope>
    <source>
        <tissue evidence="7">Adult mites</tissue>
    </source>
</reference>
<dbReference type="InterPro" id="IPR036291">
    <property type="entry name" value="NAD(P)-bd_dom_sf"/>
</dbReference>
<dbReference type="Pfam" id="PF03015">
    <property type="entry name" value="Sterile"/>
    <property type="match status" value="1"/>
</dbReference>
<dbReference type="CDD" id="cd09071">
    <property type="entry name" value="FAR_C"/>
    <property type="match status" value="1"/>
</dbReference>
<keyword evidence="4" id="KW-1133">Transmembrane helix</keyword>
<dbReference type="GO" id="GO:0080019">
    <property type="term" value="F:alcohol-forming very long-chain fatty acyl-CoA reductase activity"/>
    <property type="evidence" value="ECO:0007669"/>
    <property type="project" value="InterPro"/>
</dbReference>
<evidence type="ECO:0000259" key="5">
    <source>
        <dbReference type="Pfam" id="PF03015"/>
    </source>
</evidence>
<dbReference type="GO" id="GO:0035336">
    <property type="term" value="P:long-chain fatty-acyl-CoA metabolic process"/>
    <property type="evidence" value="ECO:0007669"/>
    <property type="project" value="TreeGrafter"/>
</dbReference>
<comment type="function">
    <text evidence="4">Catalyzes the reduction of fatty acyl-CoA to fatty alcohols.</text>
</comment>
<accession>A0A9Q0M8C3</accession>
<keyword evidence="4" id="KW-0560">Oxidoreductase</keyword>
<feature type="domain" description="Fatty acyl-CoA reductase C-terminal" evidence="5">
    <location>
        <begin position="382"/>
        <end position="473"/>
    </location>
</feature>
<comment type="caution">
    <text evidence="7">The sequence shown here is derived from an EMBL/GenBank/DDBJ whole genome shotgun (WGS) entry which is preliminary data.</text>
</comment>
<keyword evidence="4" id="KW-0521">NADP</keyword>
<evidence type="ECO:0000313" key="8">
    <source>
        <dbReference type="Proteomes" id="UP001142055"/>
    </source>
</evidence>
<comment type="catalytic activity">
    <reaction evidence="4">
        <text>a long-chain fatty acyl-CoA + 2 NADPH + 2 H(+) = a long-chain primary fatty alcohol + 2 NADP(+) + CoA</text>
        <dbReference type="Rhea" id="RHEA:52716"/>
        <dbReference type="ChEBI" id="CHEBI:15378"/>
        <dbReference type="ChEBI" id="CHEBI:57287"/>
        <dbReference type="ChEBI" id="CHEBI:57783"/>
        <dbReference type="ChEBI" id="CHEBI:58349"/>
        <dbReference type="ChEBI" id="CHEBI:77396"/>
        <dbReference type="ChEBI" id="CHEBI:83139"/>
        <dbReference type="EC" id="1.2.1.84"/>
    </reaction>
</comment>
<dbReference type="EC" id="1.2.1.84" evidence="4"/>
<keyword evidence="4" id="KW-0812">Transmembrane</keyword>
<proteinExistence type="inferred from homology"/>
<evidence type="ECO:0000256" key="1">
    <source>
        <dbReference type="ARBA" id="ARBA00005928"/>
    </source>
</evidence>
<dbReference type="InterPro" id="IPR033640">
    <property type="entry name" value="FAR_C"/>
</dbReference>
<dbReference type="Gene3D" id="3.40.50.720">
    <property type="entry name" value="NAD(P)-binding Rossmann-like Domain"/>
    <property type="match status" value="1"/>
</dbReference>
<evidence type="ECO:0000256" key="4">
    <source>
        <dbReference type="RuleBase" id="RU363097"/>
    </source>
</evidence>
<evidence type="ECO:0000256" key="2">
    <source>
        <dbReference type="ARBA" id="ARBA00022516"/>
    </source>
</evidence>
<dbReference type="PANTHER" id="PTHR11011:SF116">
    <property type="entry name" value="FATTY ACYL-COA REDUCTASE CG5065-RELATED"/>
    <property type="match status" value="1"/>
</dbReference>
<protein>
    <recommendedName>
        <fullName evidence="4">Fatty acyl-CoA reductase</fullName>
        <ecNumber evidence="4">1.2.1.84</ecNumber>
    </recommendedName>
</protein>
<feature type="transmembrane region" description="Helical" evidence="4">
    <location>
        <begin position="486"/>
        <end position="511"/>
    </location>
</feature>
<dbReference type="Pfam" id="PF07993">
    <property type="entry name" value="NAD_binding_4"/>
    <property type="match status" value="1"/>
</dbReference>
<dbReference type="InterPro" id="IPR026055">
    <property type="entry name" value="FAR"/>
</dbReference>
<organism evidence="7 8">
    <name type="scientific">Blomia tropicalis</name>
    <name type="common">Mite</name>
    <dbReference type="NCBI Taxonomy" id="40697"/>
    <lineage>
        <taxon>Eukaryota</taxon>
        <taxon>Metazoa</taxon>
        <taxon>Ecdysozoa</taxon>
        <taxon>Arthropoda</taxon>
        <taxon>Chelicerata</taxon>
        <taxon>Arachnida</taxon>
        <taxon>Acari</taxon>
        <taxon>Acariformes</taxon>
        <taxon>Sarcoptiformes</taxon>
        <taxon>Astigmata</taxon>
        <taxon>Glycyphagoidea</taxon>
        <taxon>Echimyopodidae</taxon>
        <taxon>Blomia</taxon>
    </lineage>
</organism>
<dbReference type="GO" id="GO:0005777">
    <property type="term" value="C:peroxisome"/>
    <property type="evidence" value="ECO:0007669"/>
    <property type="project" value="TreeGrafter"/>
</dbReference>
<keyword evidence="4" id="KW-0472">Membrane</keyword>
<keyword evidence="8" id="KW-1185">Reference proteome</keyword>
<dbReference type="Proteomes" id="UP001142055">
    <property type="component" value="Chromosome 2"/>
</dbReference>
<dbReference type="CDD" id="cd05236">
    <property type="entry name" value="FAR-N_SDR_e"/>
    <property type="match status" value="1"/>
</dbReference>
<dbReference type="InterPro" id="IPR013120">
    <property type="entry name" value="FAR_NAD-bd"/>
</dbReference>
<keyword evidence="3 4" id="KW-0443">Lipid metabolism</keyword>
<sequence>MATSEHHSTSFSKVIDFYRGQTIFITGATGFIGKVLLEKLLRTCPEIERIYVLMRSNRDGTISPSQRLADLLASKAFTFSEKTLPLKKVTHVTGDMTAPGLGLSQSDRQLLRDQVSVIFHVAATVKFHGPLNKFVKQNVLGTESIMKLALEMKRLQSVIYVSTAYANCNLLEIEEKVYPLSTGTAQQMIDQIMEENSDQTPLEGDPKLLGRPNSYTLSKSIAENLIREKYWNKLPVLICRPSIVTHSYCEPTPGWCDNINNLAGVLLLGYVGITRTMECNCDYQADIIPVDFVANSLIVSGWYAAQQYQAYNNCSSTTRMEVVHISSGIHNPITWGQITDLCRDYALKKPTTKQIRPMAKNPINARNPLGKINHLLVKFFSQLLFAYIFDFILLITRKERFMVKVTHKMHIAHDVIQHFSKRQWIFRADNYRHILNQLETNDRKLFLSDILRINWPDYCDNVVTGMRRYMLNEDDSTIEAAKKRSLLLNIIYGTIEGILYLTVFGMLLFIVHSQIV</sequence>
<name>A0A9Q0M8C3_BLOTA</name>
<evidence type="ECO:0000259" key="6">
    <source>
        <dbReference type="Pfam" id="PF07993"/>
    </source>
</evidence>
<dbReference type="OrthoDB" id="429813at2759"/>
<dbReference type="SUPFAM" id="SSF51735">
    <property type="entry name" value="NAD(P)-binding Rossmann-fold domains"/>
    <property type="match status" value="1"/>
</dbReference>
<dbReference type="AlphaFoldDB" id="A0A9Q0M8C3"/>
<feature type="transmembrane region" description="Helical" evidence="4">
    <location>
        <begin position="375"/>
        <end position="395"/>
    </location>
</feature>
<evidence type="ECO:0000313" key="7">
    <source>
        <dbReference type="EMBL" id="KAJ6219927.1"/>
    </source>
</evidence>